<dbReference type="EMBL" id="JAAWWB010000009">
    <property type="protein sequence ID" value="KAG6775036.1"/>
    <property type="molecule type" value="Genomic_DNA"/>
</dbReference>
<sequence length="85" mass="9660">MFGIIASRFGYMDREDVVLLSSGMDVENVVSFGILSRSRSRSPVDSQPRSKQDYRTPSRSHARLSQPCSPSVRSDRSRSVDYMDR</sequence>
<gene>
    <name evidence="2" type="ORF">POTOM_018460</name>
</gene>
<dbReference type="Proteomes" id="UP000886885">
    <property type="component" value="Chromosome 5A"/>
</dbReference>
<feature type="region of interest" description="Disordered" evidence="1">
    <location>
        <begin position="36"/>
        <end position="85"/>
    </location>
</feature>
<feature type="compositionally biased region" description="Basic and acidic residues" evidence="1">
    <location>
        <begin position="73"/>
        <end position="85"/>
    </location>
</feature>
<protein>
    <submittedName>
        <fullName evidence="2">Uncharacterized protein</fullName>
    </submittedName>
</protein>
<comment type="caution">
    <text evidence="2">The sequence shown here is derived from an EMBL/GenBank/DDBJ whole genome shotgun (WGS) entry which is preliminary data.</text>
</comment>
<organism evidence="2 3">
    <name type="scientific">Populus tomentosa</name>
    <name type="common">Chinese white poplar</name>
    <dbReference type="NCBI Taxonomy" id="118781"/>
    <lineage>
        <taxon>Eukaryota</taxon>
        <taxon>Viridiplantae</taxon>
        <taxon>Streptophyta</taxon>
        <taxon>Embryophyta</taxon>
        <taxon>Tracheophyta</taxon>
        <taxon>Spermatophyta</taxon>
        <taxon>Magnoliopsida</taxon>
        <taxon>eudicotyledons</taxon>
        <taxon>Gunneridae</taxon>
        <taxon>Pentapetalae</taxon>
        <taxon>rosids</taxon>
        <taxon>fabids</taxon>
        <taxon>Malpighiales</taxon>
        <taxon>Salicaceae</taxon>
        <taxon>Saliceae</taxon>
        <taxon>Populus</taxon>
    </lineage>
</organism>
<evidence type="ECO:0000313" key="3">
    <source>
        <dbReference type="Proteomes" id="UP000886885"/>
    </source>
</evidence>
<dbReference type="AlphaFoldDB" id="A0A8X7ZSZ7"/>
<evidence type="ECO:0000256" key="1">
    <source>
        <dbReference type="SAM" id="MobiDB-lite"/>
    </source>
</evidence>
<name>A0A8X7ZSZ7_POPTO</name>
<evidence type="ECO:0000313" key="2">
    <source>
        <dbReference type="EMBL" id="KAG6775036.1"/>
    </source>
</evidence>
<reference evidence="2" key="1">
    <citation type="journal article" date="2020" name="bioRxiv">
        <title>Hybrid origin of Populus tomentosa Carr. identified through genome sequencing and phylogenomic analysis.</title>
        <authorList>
            <person name="An X."/>
            <person name="Gao K."/>
            <person name="Chen Z."/>
            <person name="Li J."/>
            <person name="Yang X."/>
            <person name="Yang X."/>
            <person name="Zhou J."/>
            <person name="Guo T."/>
            <person name="Zhao T."/>
            <person name="Huang S."/>
            <person name="Miao D."/>
            <person name="Khan W.U."/>
            <person name="Rao P."/>
            <person name="Ye M."/>
            <person name="Lei B."/>
            <person name="Liao W."/>
            <person name="Wang J."/>
            <person name="Ji L."/>
            <person name="Li Y."/>
            <person name="Guo B."/>
            <person name="Mustafa N.S."/>
            <person name="Li S."/>
            <person name="Yun Q."/>
            <person name="Keller S.R."/>
            <person name="Mao J."/>
            <person name="Zhang R."/>
            <person name="Strauss S.H."/>
        </authorList>
    </citation>
    <scope>NUCLEOTIDE SEQUENCE</scope>
    <source>
        <strain evidence="2">GM15</strain>
        <tissue evidence="2">Leaf</tissue>
    </source>
</reference>
<keyword evidence="3" id="KW-1185">Reference proteome</keyword>
<accession>A0A8X7ZSZ7</accession>
<proteinExistence type="predicted"/>